<dbReference type="InterPro" id="IPR022310">
    <property type="entry name" value="NAD/GMP_synthase"/>
</dbReference>
<keyword evidence="5" id="KW-0520">NAD</keyword>
<evidence type="ECO:0000313" key="7">
    <source>
        <dbReference type="EMBL" id="RNF21164.1"/>
    </source>
</evidence>
<gene>
    <name evidence="7" type="ORF">Tco025E_03505</name>
</gene>
<dbReference type="PANTHER" id="PTHR23090">
    <property type="entry name" value="NH 3 /GLUTAMINE-DEPENDENT NAD + SYNTHETASE"/>
    <property type="match status" value="1"/>
</dbReference>
<name>A0A3R7LUW1_9TRYP</name>
<dbReference type="PANTHER" id="PTHR23090:SF9">
    <property type="entry name" value="GLUTAMINE-DEPENDENT NAD(+) SYNTHETASE"/>
    <property type="match status" value="1"/>
</dbReference>
<keyword evidence="8" id="KW-1185">Reference proteome</keyword>
<comment type="pathway">
    <text evidence="1">Cofactor biosynthesis; NAD(+) biosynthesis.</text>
</comment>
<proteinExistence type="predicted"/>
<dbReference type="GO" id="GO:0005737">
    <property type="term" value="C:cytoplasm"/>
    <property type="evidence" value="ECO:0007669"/>
    <property type="project" value="InterPro"/>
</dbReference>
<dbReference type="AlphaFoldDB" id="A0A3R7LUW1"/>
<keyword evidence="3" id="KW-0547">Nucleotide-binding</keyword>
<evidence type="ECO:0000256" key="1">
    <source>
        <dbReference type="ARBA" id="ARBA00004790"/>
    </source>
</evidence>
<organism evidence="7 8">
    <name type="scientific">Trypanosoma conorhini</name>
    <dbReference type="NCBI Taxonomy" id="83891"/>
    <lineage>
        <taxon>Eukaryota</taxon>
        <taxon>Discoba</taxon>
        <taxon>Euglenozoa</taxon>
        <taxon>Kinetoplastea</taxon>
        <taxon>Metakinetoplastina</taxon>
        <taxon>Trypanosomatida</taxon>
        <taxon>Trypanosomatidae</taxon>
        <taxon>Trypanosoma</taxon>
    </lineage>
</organism>
<dbReference type="FunFam" id="3.40.50.620:FF:000246">
    <property type="entry name" value="NH3-dependent NAD+ synthetase"/>
    <property type="match status" value="1"/>
</dbReference>
<evidence type="ECO:0000259" key="6">
    <source>
        <dbReference type="Pfam" id="PF02540"/>
    </source>
</evidence>
<dbReference type="GO" id="GO:0009435">
    <property type="term" value="P:NAD+ biosynthetic process"/>
    <property type="evidence" value="ECO:0007669"/>
    <property type="project" value="UniProtKB-UniPathway"/>
</dbReference>
<sequence length="294" mass="32562">MNSELALHKELQKRLAEYRSRRGFNPATWIERKCAVLNEYMASNGLKVCVTSVSGGIDSAVVLALCSRAMQLPNSPILKNIGLCQPICSSAWALERGLENIRSCRALEVVVDQTEIFSQLSKTIETAVGIEGTDFARGQLRSYMRTPAAYYVAQLYSQGGTPAIVMGTGNMDEDGHLGYFCKAGDGVVDVQTISDLHKSEVFQVARELGVPAKTLQAPPSADLWNGQTDEEELGFPYDFVELYTGWCLRLSDEERESFLHSLSAAAREQYEKYRDACENVHRRNAHKLAGVINL</sequence>
<evidence type="ECO:0000256" key="5">
    <source>
        <dbReference type="ARBA" id="ARBA00023027"/>
    </source>
</evidence>
<comment type="caution">
    <text evidence="7">The sequence shown here is derived from an EMBL/GenBank/DDBJ whole genome shotgun (WGS) entry which is preliminary data.</text>
</comment>
<feature type="domain" description="NAD/GMP synthase" evidence="6">
    <location>
        <begin position="30"/>
        <end position="263"/>
    </location>
</feature>
<keyword evidence="2 7" id="KW-0436">Ligase</keyword>
<dbReference type="Pfam" id="PF02540">
    <property type="entry name" value="NAD_synthase"/>
    <property type="match status" value="1"/>
</dbReference>
<dbReference type="OrthoDB" id="2020662at2759"/>
<accession>A0A3R7LUW1</accession>
<dbReference type="SUPFAM" id="SSF52402">
    <property type="entry name" value="Adenine nucleotide alpha hydrolases-like"/>
    <property type="match status" value="1"/>
</dbReference>
<dbReference type="GeneID" id="40317116"/>
<evidence type="ECO:0000256" key="4">
    <source>
        <dbReference type="ARBA" id="ARBA00022840"/>
    </source>
</evidence>
<dbReference type="Proteomes" id="UP000284403">
    <property type="component" value="Unassembled WGS sequence"/>
</dbReference>
<evidence type="ECO:0000256" key="3">
    <source>
        <dbReference type="ARBA" id="ARBA00022741"/>
    </source>
</evidence>
<dbReference type="InterPro" id="IPR014729">
    <property type="entry name" value="Rossmann-like_a/b/a_fold"/>
</dbReference>
<reference evidence="7 8" key="1">
    <citation type="journal article" date="2018" name="BMC Genomics">
        <title>Genomic comparison of Trypanosoma conorhini and Trypanosoma rangeli to Trypanosoma cruzi strains of high and low virulence.</title>
        <authorList>
            <person name="Bradwell K.R."/>
            <person name="Koparde V.N."/>
            <person name="Matveyev A.V."/>
            <person name="Serrano M.G."/>
            <person name="Alves J.M."/>
            <person name="Parikh H."/>
            <person name="Huang B."/>
            <person name="Lee V."/>
            <person name="Espinosa-Alvarez O."/>
            <person name="Ortiz P.A."/>
            <person name="Costa-Martins A.G."/>
            <person name="Teixeira M.M."/>
            <person name="Buck G.A."/>
        </authorList>
    </citation>
    <scope>NUCLEOTIDE SEQUENCE [LARGE SCALE GENOMIC DNA]</scope>
    <source>
        <strain evidence="7 8">025E</strain>
    </source>
</reference>
<evidence type="ECO:0000313" key="8">
    <source>
        <dbReference type="Proteomes" id="UP000284403"/>
    </source>
</evidence>
<evidence type="ECO:0000256" key="2">
    <source>
        <dbReference type="ARBA" id="ARBA00022598"/>
    </source>
</evidence>
<dbReference type="EC" id="6.3.5.1" evidence="7"/>
<dbReference type="NCBIfam" id="TIGR00552">
    <property type="entry name" value="nadE"/>
    <property type="match status" value="1"/>
</dbReference>
<dbReference type="UniPathway" id="UPA00253"/>
<dbReference type="InterPro" id="IPR003694">
    <property type="entry name" value="NAD_synthase"/>
</dbReference>
<dbReference type="Gene3D" id="3.40.50.620">
    <property type="entry name" value="HUPs"/>
    <property type="match status" value="1"/>
</dbReference>
<dbReference type="GO" id="GO:0003952">
    <property type="term" value="F:NAD+ synthase (glutamine-hydrolyzing) activity"/>
    <property type="evidence" value="ECO:0007669"/>
    <property type="project" value="UniProtKB-EC"/>
</dbReference>
<keyword evidence="4" id="KW-0067">ATP-binding</keyword>
<protein>
    <submittedName>
        <fullName evidence="7">NAD+ synthase</fullName>
        <ecNumber evidence="7">6.3.5.1</ecNumber>
    </submittedName>
</protein>
<dbReference type="CDD" id="cd00553">
    <property type="entry name" value="NAD_synthase"/>
    <property type="match status" value="1"/>
</dbReference>
<dbReference type="RefSeq" id="XP_029229450.1">
    <property type="nucleotide sequence ID" value="XM_029370423.1"/>
</dbReference>
<dbReference type="GO" id="GO:0005524">
    <property type="term" value="F:ATP binding"/>
    <property type="evidence" value="ECO:0007669"/>
    <property type="project" value="UniProtKB-KW"/>
</dbReference>
<dbReference type="GO" id="GO:0004359">
    <property type="term" value="F:glutaminase activity"/>
    <property type="evidence" value="ECO:0007669"/>
    <property type="project" value="InterPro"/>
</dbReference>
<dbReference type="EMBL" id="MKKU01000162">
    <property type="protein sequence ID" value="RNF21164.1"/>
    <property type="molecule type" value="Genomic_DNA"/>
</dbReference>